<dbReference type="PANTHER" id="PTHR32166">
    <property type="entry name" value="OSJNBA0013A04.12 PROTEIN"/>
    <property type="match status" value="1"/>
</dbReference>
<dbReference type="EnsemblPlants" id="Bo01633s010.1">
    <property type="protein sequence ID" value="Bo01633s010.1"/>
    <property type="gene ID" value="Bo01633s010"/>
</dbReference>
<dbReference type="AlphaFoldDB" id="A0A0D2ZVD3"/>
<evidence type="ECO:0000313" key="2">
    <source>
        <dbReference type="EnsemblPlants" id="Bo01633s010.1"/>
    </source>
</evidence>
<dbReference type="eggNOG" id="ENOG502QUNQ">
    <property type="taxonomic scope" value="Eukaryota"/>
</dbReference>
<protein>
    <recommendedName>
        <fullName evidence="1">DUF659 domain-containing protein</fullName>
    </recommendedName>
</protein>
<organism evidence="2 3">
    <name type="scientific">Brassica oleracea var. oleracea</name>
    <dbReference type="NCBI Taxonomy" id="109376"/>
    <lineage>
        <taxon>Eukaryota</taxon>
        <taxon>Viridiplantae</taxon>
        <taxon>Streptophyta</taxon>
        <taxon>Embryophyta</taxon>
        <taxon>Tracheophyta</taxon>
        <taxon>Spermatophyta</taxon>
        <taxon>Magnoliopsida</taxon>
        <taxon>eudicotyledons</taxon>
        <taxon>Gunneridae</taxon>
        <taxon>Pentapetalae</taxon>
        <taxon>rosids</taxon>
        <taxon>malvids</taxon>
        <taxon>Brassicales</taxon>
        <taxon>Brassicaceae</taxon>
        <taxon>Brassiceae</taxon>
        <taxon>Brassica</taxon>
    </lineage>
</organism>
<accession>A0A0D2ZVD3</accession>
<dbReference type="KEGG" id="boe:106321430"/>
<reference evidence="2" key="2">
    <citation type="submission" date="2015-06" db="UniProtKB">
        <authorList>
            <consortium name="EnsemblPlants"/>
        </authorList>
    </citation>
    <scope>IDENTIFICATION</scope>
</reference>
<dbReference type="HOGENOM" id="CLU_016471_3_0_1"/>
<dbReference type="GeneID" id="106321430"/>
<keyword evidence="3" id="KW-1185">Reference proteome</keyword>
<name>A0A0D2ZVD3_BRAOL</name>
<dbReference type="Pfam" id="PF04937">
    <property type="entry name" value="DUF659"/>
    <property type="match status" value="1"/>
</dbReference>
<dbReference type="SUPFAM" id="SSF53098">
    <property type="entry name" value="Ribonuclease H-like"/>
    <property type="match status" value="1"/>
</dbReference>
<dbReference type="InterPro" id="IPR012337">
    <property type="entry name" value="RNaseH-like_sf"/>
</dbReference>
<evidence type="ECO:0000313" key="3">
    <source>
        <dbReference type="Proteomes" id="UP000032141"/>
    </source>
</evidence>
<dbReference type="RefSeq" id="XP_013615150.1">
    <property type="nucleotide sequence ID" value="XM_013759696.1"/>
</dbReference>
<evidence type="ECO:0000259" key="1">
    <source>
        <dbReference type="Pfam" id="PF04937"/>
    </source>
</evidence>
<dbReference type="STRING" id="109376.A0A0D2ZVD3"/>
<dbReference type="PANTHER" id="PTHR32166:SF74">
    <property type="entry name" value="OS05G0256350 PROTEIN"/>
    <property type="match status" value="1"/>
</dbReference>
<proteinExistence type="predicted"/>
<feature type="domain" description="DUF659" evidence="1">
    <location>
        <begin position="196"/>
        <end position="341"/>
    </location>
</feature>
<dbReference type="Gramene" id="Bo01633s010.1">
    <property type="protein sequence ID" value="Bo01633s010.1"/>
    <property type="gene ID" value="Bo01633s010"/>
</dbReference>
<dbReference type="InterPro" id="IPR007021">
    <property type="entry name" value="DUF659"/>
</dbReference>
<sequence>MDLPSTSYPEALGLKRNSNDVGWEYGFLSDPKNPDRVKCKLCGKEMGGGVYMIKEHIAHHKGNVTSCPRSSKEDQSKCMKAVLESSNNKRKMKNKVDVLSLHVGVNVQNIEAVYKGILVRSKHRIAQGPMDKFVTAVTPPEVSSGGQENSNDTHVVSQLCARWIYQAGLPFNAIDSDYIRSFCEALGQLGPGSVPPSQCELWETLLTEEEKIVKEKLKSLEIERERNGCSILMDTWSDTKKNVMNLCMNSRGGRFYLSSKQSQTGTSIFEYADKCIEDVGPEKVVQVITDSADYNLAAAKMLKEKRPCIFWSSCAAHTVNLMFEDIVKLPNISNSIDKAKALTLLIYAHEKTLAMMRHHTKEKDIVISRVTRFATTFLILQSLLENKQQLKVSRVVNVLEPLAKVLKMVDGEKKTSMGFIYGELVEAKKIYQSCYQQLGRYYQPILEIIDVKIKGRLDSPLHLAAYLLNPYYFYNKPDVKPDETLMNGFLICVETF</sequence>
<reference evidence="2" key="1">
    <citation type="journal article" date="2014" name="Genome Biol.">
        <title>Transcriptome and methylome profiling reveals relics of genome dominance in the mesopolyploid Brassica oleracea.</title>
        <authorList>
            <person name="Parkin I.A."/>
            <person name="Koh C."/>
            <person name="Tang H."/>
            <person name="Robinson S.J."/>
            <person name="Kagale S."/>
            <person name="Clarke W.E."/>
            <person name="Town C.D."/>
            <person name="Nixon J."/>
            <person name="Krishnakumar V."/>
            <person name="Bidwell S.L."/>
            <person name="Denoeud F."/>
            <person name="Belcram H."/>
            <person name="Links M.G."/>
            <person name="Just J."/>
            <person name="Clarke C."/>
            <person name="Bender T."/>
            <person name="Huebert T."/>
            <person name="Mason A.S."/>
            <person name="Pires J.C."/>
            <person name="Barker G."/>
            <person name="Moore J."/>
            <person name="Walley P.G."/>
            <person name="Manoli S."/>
            <person name="Batley J."/>
            <person name="Edwards D."/>
            <person name="Nelson M.N."/>
            <person name="Wang X."/>
            <person name="Paterson A.H."/>
            <person name="King G."/>
            <person name="Bancroft I."/>
            <person name="Chalhoub B."/>
            <person name="Sharpe A.G."/>
        </authorList>
    </citation>
    <scope>NUCLEOTIDE SEQUENCE [LARGE SCALE GENOMIC DNA]</scope>
    <source>
        <strain evidence="2">cv. TO1000</strain>
    </source>
</reference>
<dbReference type="OrthoDB" id="2012664at2759"/>
<dbReference type="Proteomes" id="UP000032141">
    <property type="component" value="Unassembled WGS sequence"/>
</dbReference>